<dbReference type="InterPro" id="IPR000873">
    <property type="entry name" value="AMP-dep_synth/lig_dom"/>
</dbReference>
<dbReference type="SUPFAM" id="SSF56801">
    <property type="entry name" value="Acetyl-CoA synthetase-like"/>
    <property type="match status" value="1"/>
</dbReference>
<keyword evidence="3" id="KW-1185">Reference proteome</keyword>
<dbReference type="Gene3D" id="3.40.50.12780">
    <property type="entry name" value="N-terminal domain of ligase-like"/>
    <property type="match status" value="1"/>
</dbReference>
<dbReference type="PANTHER" id="PTHR43845:SF1">
    <property type="entry name" value="BLR5969 PROTEIN"/>
    <property type="match status" value="1"/>
</dbReference>
<reference evidence="2 3" key="1">
    <citation type="submission" date="2023-07" db="EMBL/GenBank/DDBJ databases">
        <title>Genomic Encyclopedia of Type Strains, Phase IV (KMG-IV): sequencing the most valuable type-strain genomes for metagenomic binning, comparative biology and taxonomic classification.</title>
        <authorList>
            <person name="Goeker M."/>
        </authorList>
    </citation>
    <scope>NUCLEOTIDE SEQUENCE [LARGE SCALE GENOMIC DNA]</scope>
    <source>
        <strain evidence="2 3">DSM 29005</strain>
    </source>
</reference>
<name>A0ABT9Z9X4_9BACI</name>
<dbReference type="GO" id="GO:0047475">
    <property type="term" value="F:phenylacetate-CoA ligase activity"/>
    <property type="evidence" value="ECO:0007669"/>
    <property type="project" value="UniProtKB-EC"/>
</dbReference>
<dbReference type="EC" id="6.2.1.30" evidence="2"/>
<evidence type="ECO:0000313" key="2">
    <source>
        <dbReference type="EMBL" id="MDQ0229061.1"/>
    </source>
</evidence>
<dbReference type="PANTHER" id="PTHR43845">
    <property type="entry name" value="BLR5969 PROTEIN"/>
    <property type="match status" value="1"/>
</dbReference>
<sequence length="407" mass="46106">MELDGAKERAVISRALQSAFYKEKLKSHAMASIQELPFTSKSELGGLDKKETITSTSRKSLHYHESSGSSGQESYAWYTRDDIIANAKSILSRGINLEQSDYVLIRFPFSLSLPAYFIQEAVYQAGATLIPASSRNTIATYPKVLSLLDELEITVFAGLPRELELLAETAKMTNANFAKIKRNMKLLVISGELVTEKRKQYIEQLWETPVQVMYGMTELGNIATTCEFGYLHFDANDFYVEVFDFELQEQKTFGEKGIAVISSLYQEGSTKLRFVTNDIVSIHDQCSCGATNVIDVHGRMSERINVDGNVYDSADIQSLIYGMRQVPFAWKLECTDEKFMFYLQYEDMNGIDEQEIISYLKKQFPSSVQVDVHFDKLLFDTNTLTETTVSMKPKYIEKIEGKLAQAT</sequence>
<dbReference type="InterPro" id="IPR042099">
    <property type="entry name" value="ANL_N_sf"/>
</dbReference>
<dbReference type="RefSeq" id="WP_307336136.1">
    <property type="nucleotide sequence ID" value="NZ_JAUSUD010000001.1"/>
</dbReference>
<proteinExistence type="predicted"/>
<accession>A0ABT9Z9X4</accession>
<keyword evidence="2" id="KW-0436">Ligase</keyword>
<dbReference type="Pfam" id="PF00501">
    <property type="entry name" value="AMP-binding"/>
    <property type="match status" value="1"/>
</dbReference>
<protein>
    <submittedName>
        <fullName evidence="2">Phenylacetate-CoA ligase</fullName>
        <ecNumber evidence="2">6.2.1.30</ecNumber>
    </submittedName>
</protein>
<organism evidence="2 3">
    <name type="scientific">Metabacillus malikii</name>
    <dbReference type="NCBI Taxonomy" id="1504265"/>
    <lineage>
        <taxon>Bacteria</taxon>
        <taxon>Bacillati</taxon>
        <taxon>Bacillota</taxon>
        <taxon>Bacilli</taxon>
        <taxon>Bacillales</taxon>
        <taxon>Bacillaceae</taxon>
        <taxon>Metabacillus</taxon>
    </lineage>
</organism>
<dbReference type="Proteomes" id="UP001234495">
    <property type="component" value="Unassembled WGS sequence"/>
</dbReference>
<feature type="domain" description="AMP-dependent synthetase/ligase" evidence="1">
    <location>
        <begin position="66"/>
        <end position="225"/>
    </location>
</feature>
<gene>
    <name evidence="2" type="ORF">J2S19_000311</name>
</gene>
<evidence type="ECO:0000259" key="1">
    <source>
        <dbReference type="Pfam" id="PF00501"/>
    </source>
</evidence>
<dbReference type="EMBL" id="JAUSUD010000001">
    <property type="protein sequence ID" value="MDQ0229061.1"/>
    <property type="molecule type" value="Genomic_DNA"/>
</dbReference>
<comment type="caution">
    <text evidence="2">The sequence shown here is derived from an EMBL/GenBank/DDBJ whole genome shotgun (WGS) entry which is preliminary data.</text>
</comment>
<evidence type="ECO:0000313" key="3">
    <source>
        <dbReference type="Proteomes" id="UP001234495"/>
    </source>
</evidence>